<keyword evidence="3 5" id="KW-0548">Nucleotidyltransferase</keyword>
<dbReference type="GO" id="GO:0050519">
    <property type="term" value="F:holo-citrate lyase synthase activity"/>
    <property type="evidence" value="ECO:0007669"/>
    <property type="project" value="UniProtKB-EC"/>
</dbReference>
<dbReference type="EC" id="2.7.7.61" evidence="1"/>
<dbReference type="AlphaFoldDB" id="A0A5N1GNP8"/>
<sequence length="199" mass="22411">MTIDRVQSLSQALQTGPLCQLEDALDAREARAELQESWLKQGPAGASLVALKLNMPGPYKRSPLSDQVFDLAQSDLRAYCLQAFPESLLKEDSRHTLAGEEYFALIDRPVDQLKSKLVELEEDQELGRLMDIDCLYLDANGQQQSLSRQAVGLPKRQCFVCQADANLCARSRKHDFEEIYQAIAKMIVEDGRIHDEETN</sequence>
<accession>A0A5N1GNP8</accession>
<evidence type="ECO:0000313" key="6">
    <source>
        <dbReference type="Proteomes" id="UP000327148"/>
    </source>
</evidence>
<evidence type="ECO:0000313" key="5">
    <source>
        <dbReference type="EMBL" id="KAA9301661.1"/>
    </source>
</evidence>
<dbReference type="GO" id="GO:0051191">
    <property type="term" value="P:prosthetic group biosynthetic process"/>
    <property type="evidence" value="ECO:0007669"/>
    <property type="project" value="InterPro"/>
</dbReference>
<comment type="caution">
    <text evidence="5">The sequence shown here is derived from an EMBL/GenBank/DDBJ whole genome shotgun (WGS) entry which is preliminary data.</text>
</comment>
<dbReference type="Pfam" id="PF03802">
    <property type="entry name" value="CitX"/>
    <property type="match status" value="1"/>
</dbReference>
<dbReference type="NCBIfam" id="TIGR03124">
    <property type="entry name" value="citrate_citX"/>
    <property type="match status" value="1"/>
</dbReference>
<gene>
    <name evidence="5" type="primary">citX</name>
    <name evidence="5" type="ORF">F6I03_00175</name>
</gene>
<evidence type="ECO:0000256" key="2">
    <source>
        <dbReference type="ARBA" id="ARBA00022679"/>
    </source>
</evidence>
<protein>
    <recommendedName>
        <fullName evidence="1">citrate lyase holo-[acyl-carrier protein] synthase</fullName>
        <ecNumber evidence="1">2.7.7.61</ecNumber>
    </recommendedName>
</protein>
<dbReference type="InterPro" id="IPR005551">
    <property type="entry name" value="CitX"/>
</dbReference>
<dbReference type="GO" id="GO:0016829">
    <property type="term" value="F:lyase activity"/>
    <property type="evidence" value="ECO:0007669"/>
    <property type="project" value="UniProtKB-KW"/>
</dbReference>
<keyword evidence="5" id="KW-0456">Lyase</keyword>
<name>A0A5N1GNP8_9LACT</name>
<organism evidence="5 6">
    <name type="scientific">Aerococcus sanguinicola</name>
    <dbReference type="NCBI Taxonomy" id="119206"/>
    <lineage>
        <taxon>Bacteria</taxon>
        <taxon>Bacillati</taxon>
        <taxon>Bacillota</taxon>
        <taxon>Bacilli</taxon>
        <taxon>Lactobacillales</taxon>
        <taxon>Aerococcaceae</taxon>
        <taxon>Aerococcus</taxon>
    </lineage>
</organism>
<evidence type="ECO:0000256" key="4">
    <source>
        <dbReference type="ARBA" id="ARBA00048574"/>
    </source>
</evidence>
<dbReference type="Proteomes" id="UP000327148">
    <property type="component" value="Unassembled WGS sequence"/>
</dbReference>
<comment type="catalytic activity">
    <reaction evidence="4">
        <text>apo-[citrate lyase ACP] + 2'-(5''-triphospho-alpha-D-ribosyl)-3'-dephospho-CoA = holo-[citrate lyase ACP] + diphosphate</text>
        <dbReference type="Rhea" id="RHEA:16333"/>
        <dbReference type="Rhea" id="RHEA-COMP:10157"/>
        <dbReference type="Rhea" id="RHEA-COMP:10158"/>
        <dbReference type="ChEBI" id="CHEBI:29999"/>
        <dbReference type="ChEBI" id="CHEBI:33019"/>
        <dbReference type="ChEBI" id="CHEBI:61378"/>
        <dbReference type="ChEBI" id="CHEBI:82683"/>
        <dbReference type="EC" id="2.7.7.61"/>
    </reaction>
</comment>
<evidence type="ECO:0000256" key="1">
    <source>
        <dbReference type="ARBA" id="ARBA00012524"/>
    </source>
</evidence>
<reference evidence="5 6" key="1">
    <citation type="submission" date="2019-09" db="EMBL/GenBank/DDBJ databases">
        <title>Draft genome sequence assemblies of isolates from the urinary tract.</title>
        <authorList>
            <person name="Mores C.R."/>
            <person name="Putonti C."/>
            <person name="Wolfe A.J."/>
        </authorList>
    </citation>
    <scope>NUCLEOTIDE SEQUENCE [LARGE SCALE GENOMIC DNA]</scope>
    <source>
        <strain evidence="5 6">UMB623</strain>
    </source>
</reference>
<proteinExistence type="predicted"/>
<dbReference type="EMBL" id="VYWO01000001">
    <property type="protein sequence ID" value="KAA9301661.1"/>
    <property type="molecule type" value="Genomic_DNA"/>
</dbReference>
<dbReference type="OrthoDB" id="3196716at2"/>
<dbReference type="RefSeq" id="WP_070430383.1">
    <property type="nucleotide sequence ID" value="NZ_VYWO01000001.1"/>
</dbReference>
<evidence type="ECO:0000256" key="3">
    <source>
        <dbReference type="ARBA" id="ARBA00022695"/>
    </source>
</evidence>
<keyword evidence="2 5" id="KW-0808">Transferase</keyword>